<dbReference type="InterPro" id="IPR037053">
    <property type="entry name" value="Phage_tail_collar_dom_sf"/>
</dbReference>
<sequence length="174" mass="18286">MTPYLGEIRLLPYTRVPLGWMECNGALVSIAENDALYTLLGTTYGGDGVQTFGLPNLQSRVAVHQGTGQGLSTRVLGQVGGKETVTLTAQTMPTHTHIMHATTTTATANAPSNALEYGAVGGDTMYSTTVDVNSATFLATSVTMSGGNLPHDNIMPTVAVRYFICVSGVFPTQN</sequence>
<evidence type="ECO:0000313" key="3">
    <source>
        <dbReference type="Proteomes" id="UP000291822"/>
    </source>
</evidence>
<organism evidence="2 3">
    <name type="scientific">Dyella soli</name>
    <dbReference type="NCBI Taxonomy" id="522319"/>
    <lineage>
        <taxon>Bacteria</taxon>
        <taxon>Pseudomonadati</taxon>
        <taxon>Pseudomonadota</taxon>
        <taxon>Gammaproteobacteria</taxon>
        <taxon>Lysobacterales</taxon>
        <taxon>Rhodanobacteraceae</taxon>
        <taxon>Dyella</taxon>
    </lineage>
</organism>
<dbReference type="RefSeq" id="WP_131153060.1">
    <property type="nucleotide sequence ID" value="NZ_SJTG01000004.1"/>
</dbReference>
<dbReference type="Proteomes" id="UP000291822">
    <property type="component" value="Unassembled WGS sequence"/>
</dbReference>
<comment type="caution">
    <text evidence="2">The sequence shown here is derived from an EMBL/GenBank/DDBJ whole genome shotgun (WGS) entry which is preliminary data.</text>
</comment>
<accession>A0A4R0YLY7</accession>
<dbReference type="AlphaFoldDB" id="A0A4R0YLY7"/>
<protein>
    <submittedName>
        <fullName evidence="2">Phage tail protein</fullName>
    </submittedName>
</protein>
<keyword evidence="3" id="KW-1185">Reference proteome</keyword>
<feature type="domain" description="Phage tail collar" evidence="1">
    <location>
        <begin position="6"/>
        <end position="61"/>
    </location>
</feature>
<dbReference type="SUPFAM" id="SSF88874">
    <property type="entry name" value="Receptor-binding domain of short tail fibre protein gp12"/>
    <property type="match status" value="1"/>
</dbReference>
<dbReference type="Gene3D" id="3.90.1340.10">
    <property type="entry name" value="Phage tail collar domain"/>
    <property type="match status" value="1"/>
</dbReference>
<evidence type="ECO:0000313" key="2">
    <source>
        <dbReference type="EMBL" id="TCI08488.1"/>
    </source>
</evidence>
<proteinExistence type="predicted"/>
<evidence type="ECO:0000259" key="1">
    <source>
        <dbReference type="Pfam" id="PF07484"/>
    </source>
</evidence>
<dbReference type="InterPro" id="IPR011083">
    <property type="entry name" value="Phage_tail_collar_dom"/>
</dbReference>
<dbReference type="EMBL" id="SJTG01000004">
    <property type="protein sequence ID" value="TCI08488.1"/>
    <property type="molecule type" value="Genomic_DNA"/>
</dbReference>
<dbReference type="Pfam" id="PF07484">
    <property type="entry name" value="Collar"/>
    <property type="match status" value="1"/>
</dbReference>
<reference evidence="2 3" key="1">
    <citation type="submission" date="2019-02" db="EMBL/GenBank/DDBJ databases">
        <title>Dyella amyloliquefaciens sp. nov., isolated from forest soil.</title>
        <authorList>
            <person name="Gao Z.-H."/>
            <person name="Qiu L.-H."/>
        </authorList>
    </citation>
    <scope>NUCLEOTIDE SEQUENCE [LARGE SCALE GENOMIC DNA]</scope>
    <source>
        <strain evidence="2 3">KACC 12747</strain>
    </source>
</reference>
<gene>
    <name evidence="2" type="ORF">EZM97_28125</name>
</gene>
<name>A0A4R0YLY7_9GAMM</name>